<dbReference type="SMART" id="SM00849">
    <property type="entry name" value="Lactamase_B"/>
    <property type="match status" value="1"/>
</dbReference>
<feature type="domain" description="Metallo-beta-lactamase" evidence="1">
    <location>
        <begin position="23"/>
        <end position="235"/>
    </location>
</feature>
<sequence length="330" mass="37163">MPEEIRKNLYRVPVPLPGNPLKELNSYVIKGSDRTLVVDTGFRQEPCRRALFAGLRELGVHPEETDVLLTHLHSDHSGLSAEVATGEGRHIYVGDVDRGLLEKYAQVQRSGGVNQKTLLRRAQGFTQEELSAEGRSNPAVTMAPPVTDNYKSLFDGDVITCGGYRLRCIQVPGHTPGQMCYWLEEEGAMLLGDHVLFDITPNITNWEGVDDSLGNYLDSLRAIRAYDVALPLPGHRGRGVFRARIDDLLAHHEHRLAEALEVVKKYPGNTAYFLAGHMTWKIRANSWEEFPLAQKWFAVGECASHMDYLKRRDLIREEPDGEGLLRYYPC</sequence>
<name>A0AAW5JJV5_9FIRM</name>
<dbReference type="EMBL" id="JANFYS010000010">
    <property type="protein sequence ID" value="MCQ4770102.1"/>
    <property type="molecule type" value="Genomic_DNA"/>
</dbReference>
<comment type="caution">
    <text evidence="2">The sequence shown here is derived from an EMBL/GenBank/DDBJ whole genome shotgun (WGS) entry which is preliminary data.</text>
</comment>
<dbReference type="CDD" id="cd07725">
    <property type="entry name" value="TTHA1429-like_MBL-fold"/>
    <property type="match status" value="1"/>
</dbReference>
<dbReference type="InterPro" id="IPR050662">
    <property type="entry name" value="Sec-metab_biosynth-thioest"/>
</dbReference>
<evidence type="ECO:0000313" key="2">
    <source>
        <dbReference type="EMBL" id="MCQ4770102.1"/>
    </source>
</evidence>
<dbReference type="PANTHER" id="PTHR23131:SF4">
    <property type="entry name" value="METALLO-BETA-LACTAMASE SUPERFAMILY POTEIN"/>
    <property type="match status" value="1"/>
</dbReference>
<dbReference type="SUPFAM" id="SSF56281">
    <property type="entry name" value="Metallo-hydrolase/oxidoreductase"/>
    <property type="match status" value="1"/>
</dbReference>
<reference evidence="2" key="1">
    <citation type="submission" date="2022-06" db="EMBL/GenBank/DDBJ databases">
        <title>Isolation of gut microbiota from human fecal samples.</title>
        <authorList>
            <person name="Pamer E.G."/>
            <person name="Barat B."/>
            <person name="Waligurski E."/>
            <person name="Medina S."/>
            <person name="Paddock L."/>
            <person name="Mostad J."/>
        </authorList>
    </citation>
    <scope>NUCLEOTIDE SEQUENCE</scope>
    <source>
        <strain evidence="2">DFI.9.91</strain>
    </source>
</reference>
<proteinExistence type="predicted"/>
<organism evidence="2 3">
    <name type="scientific">Intestinimonas massiliensis</name>
    <name type="common">ex Afouda et al. 2020</name>
    <dbReference type="NCBI Taxonomy" id="1673721"/>
    <lineage>
        <taxon>Bacteria</taxon>
        <taxon>Bacillati</taxon>
        <taxon>Bacillota</taxon>
        <taxon>Clostridia</taxon>
        <taxon>Eubacteriales</taxon>
        <taxon>Intestinimonas</taxon>
    </lineage>
</organism>
<dbReference type="InterPro" id="IPR036388">
    <property type="entry name" value="WH-like_DNA-bd_sf"/>
</dbReference>
<dbReference type="InterPro" id="IPR036866">
    <property type="entry name" value="RibonucZ/Hydroxyglut_hydro"/>
</dbReference>
<accession>A0AAW5JJV5</accession>
<evidence type="ECO:0000259" key="1">
    <source>
        <dbReference type="SMART" id="SM00849"/>
    </source>
</evidence>
<dbReference type="Gene3D" id="1.10.10.10">
    <property type="entry name" value="Winged helix-like DNA-binding domain superfamily/Winged helix DNA-binding domain"/>
    <property type="match status" value="1"/>
</dbReference>
<protein>
    <submittedName>
        <fullName evidence="2">MBL fold metallo-hydrolase</fullName>
    </submittedName>
</protein>
<dbReference type="Pfam" id="PF00753">
    <property type="entry name" value="Lactamase_B"/>
    <property type="match status" value="1"/>
</dbReference>
<gene>
    <name evidence="2" type="ORF">NE579_06435</name>
</gene>
<dbReference type="Gene3D" id="3.60.15.10">
    <property type="entry name" value="Ribonuclease Z/Hydroxyacylglutathione hydrolase-like"/>
    <property type="match status" value="1"/>
</dbReference>
<dbReference type="PANTHER" id="PTHR23131">
    <property type="entry name" value="ENDORIBONUCLEASE LACTB2"/>
    <property type="match status" value="1"/>
</dbReference>
<dbReference type="AlphaFoldDB" id="A0AAW5JJV5"/>
<dbReference type="RefSeq" id="WP_256303634.1">
    <property type="nucleotide sequence ID" value="NZ_JANFYS010000010.1"/>
</dbReference>
<dbReference type="Proteomes" id="UP001204562">
    <property type="component" value="Unassembled WGS sequence"/>
</dbReference>
<evidence type="ECO:0000313" key="3">
    <source>
        <dbReference type="Proteomes" id="UP001204562"/>
    </source>
</evidence>
<dbReference type="InterPro" id="IPR001279">
    <property type="entry name" value="Metallo-B-lactamas"/>
</dbReference>